<protein>
    <submittedName>
        <fullName evidence="1">Uncharacterized protein</fullName>
    </submittedName>
</protein>
<name>X0URU8_9ZZZZ</name>
<dbReference type="AlphaFoldDB" id="X0URU8"/>
<feature type="non-terminal residue" evidence="1">
    <location>
        <position position="1"/>
    </location>
</feature>
<comment type="caution">
    <text evidence="1">The sequence shown here is derived from an EMBL/GenBank/DDBJ whole genome shotgun (WGS) entry which is preliminary data.</text>
</comment>
<accession>X0URU8</accession>
<proteinExistence type="predicted"/>
<sequence>ALWVHHERGITIQTSNGLVRLNVVFHDDKQTEEGEAPKETDMADDKQAESPGVRIYLALEHIAKVLGSNAGDLHSDIMPLVREYDDGLEATWTLVNDGAAKDKVLDALEVNIPAFRREKLPSRKS</sequence>
<evidence type="ECO:0000313" key="1">
    <source>
        <dbReference type="EMBL" id="GAG08554.1"/>
    </source>
</evidence>
<reference evidence="1" key="1">
    <citation type="journal article" date="2014" name="Front. Microbiol.">
        <title>High frequency of phylogenetically diverse reductive dehalogenase-homologous genes in deep subseafloor sedimentary metagenomes.</title>
        <authorList>
            <person name="Kawai M."/>
            <person name="Futagami T."/>
            <person name="Toyoda A."/>
            <person name="Takaki Y."/>
            <person name="Nishi S."/>
            <person name="Hori S."/>
            <person name="Arai W."/>
            <person name="Tsubouchi T."/>
            <person name="Morono Y."/>
            <person name="Uchiyama I."/>
            <person name="Ito T."/>
            <person name="Fujiyama A."/>
            <person name="Inagaki F."/>
            <person name="Takami H."/>
        </authorList>
    </citation>
    <scope>NUCLEOTIDE SEQUENCE</scope>
    <source>
        <strain evidence="1">Expedition CK06-06</strain>
    </source>
</reference>
<dbReference type="EMBL" id="BARS01027141">
    <property type="protein sequence ID" value="GAG08554.1"/>
    <property type="molecule type" value="Genomic_DNA"/>
</dbReference>
<organism evidence="1">
    <name type="scientific">marine sediment metagenome</name>
    <dbReference type="NCBI Taxonomy" id="412755"/>
    <lineage>
        <taxon>unclassified sequences</taxon>
        <taxon>metagenomes</taxon>
        <taxon>ecological metagenomes</taxon>
    </lineage>
</organism>
<gene>
    <name evidence="1" type="ORF">S01H1_42664</name>
</gene>